<dbReference type="EMBL" id="JABZFV010000278">
    <property type="protein sequence ID" value="MBF0935549.1"/>
    <property type="molecule type" value="Genomic_DNA"/>
</dbReference>
<organism evidence="2 3">
    <name type="scientific">Abiotrophia defectiva</name>
    <name type="common">Streptococcus defectivus</name>
    <dbReference type="NCBI Taxonomy" id="46125"/>
    <lineage>
        <taxon>Bacteria</taxon>
        <taxon>Bacillati</taxon>
        <taxon>Bacillota</taxon>
        <taxon>Bacilli</taxon>
        <taxon>Lactobacillales</taxon>
        <taxon>Aerococcaceae</taxon>
        <taxon>Abiotrophia</taxon>
    </lineage>
</organism>
<keyword evidence="1" id="KW-0812">Transmembrane</keyword>
<feature type="transmembrane region" description="Helical" evidence="1">
    <location>
        <begin position="124"/>
        <end position="143"/>
    </location>
</feature>
<proteinExistence type="predicted"/>
<evidence type="ECO:0000256" key="1">
    <source>
        <dbReference type="SAM" id="Phobius"/>
    </source>
</evidence>
<evidence type="ECO:0000313" key="3">
    <source>
        <dbReference type="Proteomes" id="UP000757900"/>
    </source>
</evidence>
<feature type="transmembrane region" description="Helical" evidence="1">
    <location>
        <begin position="42"/>
        <end position="63"/>
    </location>
</feature>
<dbReference type="Proteomes" id="UP000757900">
    <property type="component" value="Unassembled WGS sequence"/>
</dbReference>
<feature type="transmembrane region" description="Helical" evidence="1">
    <location>
        <begin position="69"/>
        <end position="93"/>
    </location>
</feature>
<name>A0A929MUM2_ABIDE</name>
<sequence>PKYQRYYGLFNEKGTLADIKEAEVEMITVMIRELLALAWKQLFVTVLAISAGNALLDVLPLGINDLMRGYFRILCVGYGIYAIANVLLSMLLYFTDYQGALMAATSFAIASPVFTMASQFFNRAFLGFGFLVAASIFFLLALWRLDRFTKKLMYYTLSAQPMTLITHEGLFSRLYDYLKGVGGRATKKS</sequence>
<dbReference type="InterPro" id="IPR031617">
    <property type="entry name" value="PelG"/>
</dbReference>
<comment type="caution">
    <text evidence="2">The sequence shown here is derived from an EMBL/GenBank/DDBJ whole genome shotgun (WGS) entry which is preliminary data.</text>
</comment>
<dbReference type="AlphaFoldDB" id="A0A929MUM2"/>
<feature type="non-terminal residue" evidence="2">
    <location>
        <position position="1"/>
    </location>
</feature>
<protein>
    <submittedName>
        <fullName evidence="2">Uncharacterized protein</fullName>
    </submittedName>
</protein>
<evidence type="ECO:0000313" key="2">
    <source>
        <dbReference type="EMBL" id="MBF0935549.1"/>
    </source>
</evidence>
<reference evidence="2" key="1">
    <citation type="submission" date="2020-04" db="EMBL/GenBank/DDBJ databases">
        <title>Deep metagenomics examines the oral microbiome during advanced dental caries in children, revealing novel taxa and co-occurrences with host molecules.</title>
        <authorList>
            <person name="Baker J.L."/>
            <person name="Morton J.T."/>
            <person name="Dinis M."/>
            <person name="Alvarez R."/>
            <person name="Tran N.C."/>
            <person name="Knight R."/>
            <person name="Edlund A."/>
        </authorList>
    </citation>
    <scope>NUCLEOTIDE SEQUENCE</scope>
    <source>
        <strain evidence="2">JCVI_23_bin.16</strain>
    </source>
</reference>
<keyword evidence="1" id="KW-1133">Transmembrane helix</keyword>
<dbReference type="Pfam" id="PF16933">
    <property type="entry name" value="PelG"/>
    <property type="match status" value="1"/>
</dbReference>
<accession>A0A929MUM2</accession>
<gene>
    <name evidence="2" type="ORF">HXK00_07930</name>
</gene>
<keyword evidence="1" id="KW-0472">Membrane</keyword>